<gene>
    <name evidence="1" type="ordered locus">EbC_pEb17201540</name>
</gene>
<dbReference type="EMBL" id="FP236830">
    <property type="protein sequence ID" value="CAX53607.1"/>
    <property type="molecule type" value="Genomic_DNA"/>
</dbReference>
<geneLocation type="plasmid" evidence="1 2">
    <name>pEB170</name>
</geneLocation>
<evidence type="ECO:0000313" key="1">
    <source>
        <dbReference type="EMBL" id="CAX53607.1"/>
    </source>
</evidence>
<dbReference type="GeneID" id="90509906"/>
<sequence>MGTAKPPVFIHAAPKCLAASLREMADLVEAGSHEIREAEVYYDTAENGEHLTLYRVVHAPGRAES</sequence>
<dbReference type="HOGENOM" id="CLU_2843090_0_0_6"/>
<accession>D8MK09</accession>
<name>D8MK09_ERWBE</name>
<proteinExistence type="predicted"/>
<organism evidence="2">
    <name type="scientific">Erwinia billingiae (strain Eb661)</name>
    <dbReference type="NCBI Taxonomy" id="634500"/>
    <lineage>
        <taxon>Bacteria</taxon>
        <taxon>Pseudomonadati</taxon>
        <taxon>Pseudomonadota</taxon>
        <taxon>Gammaproteobacteria</taxon>
        <taxon>Enterobacterales</taxon>
        <taxon>Erwiniaceae</taxon>
        <taxon>Erwinia</taxon>
    </lineage>
</organism>
<evidence type="ECO:0000313" key="2">
    <source>
        <dbReference type="Proteomes" id="UP000008793"/>
    </source>
</evidence>
<dbReference type="AlphaFoldDB" id="D8MK09"/>
<dbReference type="Proteomes" id="UP000008793">
    <property type="component" value="Plasmid pEB170"/>
</dbReference>
<dbReference type="RefSeq" id="WP_013199974.1">
    <property type="nucleotide sequence ID" value="NC_014305.1"/>
</dbReference>
<reference evidence="1 2" key="1">
    <citation type="journal article" date="2010" name="BMC Genomics">
        <title>Genome comparison of the epiphytic bacteria Erwinia billingiae and E. tasmaniensis with the pear pathogen E. pyrifoliae.</title>
        <authorList>
            <person name="Kube M."/>
            <person name="Migdoll A.M."/>
            <person name="Gehring I."/>
            <person name="Heitmann K."/>
            <person name="Mayer Y."/>
            <person name="Kuhl H."/>
            <person name="Knaust F."/>
            <person name="Geider K."/>
            <person name="Reinhardt R."/>
        </authorList>
    </citation>
    <scope>NUCLEOTIDE SEQUENCE [LARGE SCALE GENOMIC DNA]</scope>
    <source>
        <strain evidence="1 2">Eb661</strain>
        <plasmid evidence="1">pEB170</plasmid>
    </source>
</reference>
<dbReference type="KEGG" id="ebi:EbC_pEb17201540"/>
<keyword evidence="2" id="KW-1185">Reference proteome</keyword>
<keyword evidence="1" id="KW-0614">Plasmid</keyword>
<protein>
    <submittedName>
        <fullName evidence="1">Uncharacterized protein</fullName>
    </submittedName>
</protein>